<dbReference type="Proteomes" id="UP001610563">
    <property type="component" value="Unassembled WGS sequence"/>
</dbReference>
<dbReference type="PANTHER" id="PTHR31668:SF4">
    <property type="entry name" value="TRANSCRIPTIONAL ACTIVATOR PROTEIN DAL81"/>
    <property type="match status" value="1"/>
</dbReference>
<keyword evidence="3" id="KW-0238">DNA-binding</keyword>
<evidence type="ECO:0000256" key="4">
    <source>
        <dbReference type="ARBA" id="ARBA00023163"/>
    </source>
</evidence>
<dbReference type="PROSITE" id="PS50048">
    <property type="entry name" value="ZN2_CY6_FUNGAL_2"/>
    <property type="match status" value="1"/>
</dbReference>
<feature type="compositionally biased region" description="Low complexity" evidence="6">
    <location>
        <begin position="102"/>
        <end position="114"/>
    </location>
</feature>
<accession>A0ABR4FLZ5</accession>
<sequence length="653" mass="72542">METTQTGRVYKSRKSRPCDACRRRKVTCDMPTGPPCRRCTRIDNPCTFREGVGPRKRPALAGLQVAFQQGAELLPEASSEYHRTEVVPMQLETDATTEHASRSASSAASSASQSPTGSLERPCTEGSLEFVPGAFTFYIGPTGVSDVHLLSREPYDSSLRSSGRVGGLRYRLMTPVSSPSTYNPASPTIFGITDHALICQAEPRVDDSIATAAWTELWTMLSPRAAWHLLQLYARYIDPYYPILSGQQIPGSPDTISNMPLALLTAICATSLPFIMYDEALYTLLLHPPSARDLYRICWLGITQDLHAPSMSTLQACLILQQRLPANLYLSDTAFTWSLMSTAVAVAHTIGLHRDPSGWISVPSWERRLRRRLWWGLWMAEKWVAFTRGMPSSISEEEYDVAVLGVEDSAGNTLLDPESIGAEGEMRSHFYYFTSLTHILADIQRTYYTVKAVARTSTDLEYSLDAARSPRARLKDWRDQLPESLKRPPHVAVPPTTAPARYPQDLDGSGSLYLSYIVTHMSLFRALLRPLDAVPSLILQCKGSAKAVIKGGLLCVKEFVEFVESLTGAQWNSFWHSWSRPNFAIAGAFMVHLLHILTSANSTDFCDEHHELQGWIRRWRWVVRISANGASGVKGLTNLGVLKVETLLGSLAQ</sequence>
<dbReference type="Pfam" id="PF04082">
    <property type="entry name" value="Fungal_trans"/>
    <property type="match status" value="1"/>
</dbReference>
<evidence type="ECO:0000256" key="2">
    <source>
        <dbReference type="ARBA" id="ARBA00023015"/>
    </source>
</evidence>
<evidence type="ECO:0000256" key="3">
    <source>
        <dbReference type="ARBA" id="ARBA00023125"/>
    </source>
</evidence>
<evidence type="ECO:0000259" key="7">
    <source>
        <dbReference type="PROSITE" id="PS50048"/>
    </source>
</evidence>
<dbReference type="InterPro" id="IPR036864">
    <property type="entry name" value="Zn2-C6_fun-type_DNA-bd_sf"/>
</dbReference>
<gene>
    <name evidence="8" type="ORF">BJX66DRAFT_344204</name>
</gene>
<dbReference type="InterPro" id="IPR007219">
    <property type="entry name" value="XnlR_reg_dom"/>
</dbReference>
<dbReference type="CDD" id="cd12148">
    <property type="entry name" value="fungal_TF_MHR"/>
    <property type="match status" value="1"/>
</dbReference>
<evidence type="ECO:0000256" key="1">
    <source>
        <dbReference type="ARBA" id="ARBA00022723"/>
    </source>
</evidence>
<dbReference type="SMART" id="SM00906">
    <property type="entry name" value="Fungal_trans"/>
    <property type="match status" value="1"/>
</dbReference>
<dbReference type="Pfam" id="PF00172">
    <property type="entry name" value="Zn_clus"/>
    <property type="match status" value="1"/>
</dbReference>
<name>A0ABR4FLZ5_9EURO</name>
<dbReference type="PROSITE" id="PS00463">
    <property type="entry name" value="ZN2_CY6_FUNGAL_1"/>
    <property type="match status" value="1"/>
</dbReference>
<evidence type="ECO:0000313" key="8">
    <source>
        <dbReference type="EMBL" id="KAL2784279.1"/>
    </source>
</evidence>
<keyword evidence="2" id="KW-0805">Transcription regulation</keyword>
<feature type="region of interest" description="Disordered" evidence="6">
    <location>
        <begin position="93"/>
        <end position="123"/>
    </location>
</feature>
<keyword evidence="4" id="KW-0804">Transcription</keyword>
<dbReference type="SUPFAM" id="SSF57701">
    <property type="entry name" value="Zn2/Cys6 DNA-binding domain"/>
    <property type="match status" value="1"/>
</dbReference>
<feature type="domain" description="Zn(2)-C6 fungal-type" evidence="7">
    <location>
        <begin position="17"/>
        <end position="48"/>
    </location>
</feature>
<keyword evidence="5" id="KW-0539">Nucleus</keyword>
<evidence type="ECO:0000256" key="5">
    <source>
        <dbReference type="ARBA" id="ARBA00023242"/>
    </source>
</evidence>
<organism evidence="8 9">
    <name type="scientific">Aspergillus keveii</name>
    <dbReference type="NCBI Taxonomy" id="714993"/>
    <lineage>
        <taxon>Eukaryota</taxon>
        <taxon>Fungi</taxon>
        <taxon>Dikarya</taxon>
        <taxon>Ascomycota</taxon>
        <taxon>Pezizomycotina</taxon>
        <taxon>Eurotiomycetes</taxon>
        <taxon>Eurotiomycetidae</taxon>
        <taxon>Eurotiales</taxon>
        <taxon>Aspergillaceae</taxon>
        <taxon>Aspergillus</taxon>
        <taxon>Aspergillus subgen. Nidulantes</taxon>
    </lineage>
</organism>
<evidence type="ECO:0000256" key="6">
    <source>
        <dbReference type="SAM" id="MobiDB-lite"/>
    </source>
</evidence>
<protein>
    <submittedName>
        <fullName evidence="8">Fungal-specific transcription factor domain-containing protein</fullName>
    </submittedName>
</protein>
<dbReference type="SMART" id="SM00066">
    <property type="entry name" value="GAL4"/>
    <property type="match status" value="1"/>
</dbReference>
<dbReference type="InterPro" id="IPR001138">
    <property type="entry name" value="Zn2Cys6_DnaBD"/>
</dbReference>
<dbReference type="EMBL" id="JBFTWV010000186">
    <property type="protein sequence ID" value="KAL2784279.1"/>
    <property type="molecule type" value="Genomic_DNA"/>
</dbReference>
<dbReference type="PANTHER" id="PTHR31668">
    <property type="entry name" value="GLUCOSE TRANSPORT TRANSCRIPTION REGULATOR RGT1-RELATED-RELATED"/>
    <property type="match status" value="1"/>
</dbReference>
<evidence type="ECO:0000313" key="9">
    <source>
        <dbReference type="Proteomes" id="UP001610563"/>
    </source>
</evidence>
<keyword evidence="9" id="KW-1185">Reference proteome</keyword>
<keyword evidence="1" id="KW-0479">Metal-binding</keyword>
<dbReference type="InterPro" id="IPR050797">
    <property type="entry name" value="Carb_Metab_Trans_Reg"/>
</dbReference>
<dbReference type="CDD" id="cd00067">
    <property type="entry name" value="GAL4"/>
    <property type="match status" value="1"/>
</dbReference>
<comment type="caution">
    <text evidence="8">The sequence shown here is derived from an EMBL/GenBank/DDBJ whole genome shotgun (WGS) entry which is preliminary data.</text>
</comment>
<reference evidence="8 9" key="1">
    <citation type="submission" date="2024-07" db="EMBL/GenBank/DDBJ databases">
        <title>Section-level genome sequencing and comparative genomics of Aspergillus sections Usti and Cavernicolus.</title>
        <authorList>
            <consortium name="Lawrence Berkeley National Laboratory"/>
            <person name="Nybo J.L."/>
            <person name="Vesth T.C."/>
            <person name="Theobald S."/>
            <person name="Frisvad J.C."/>
            <person name="Larsen T.O."/>
            <person name="Kjaerboelling I."/>
            <person name="Rothschild-Mancinelli K."/>
            <person name="Lyhne E.K."/>
            <person name="Kogle M.E."/>
            <person name="Barry K."/>
            <person name="Clum A."/>
            <person name="Na H."/>
            <person name="Ledsgaard L."/>
            <person name="Lin J."/>
            <person name="Lipzen A."/>
            <person name="Kuo A."/>
            <person name="Riley R."/>
            <person name="Mondo S."/>
            <person name="Labutti K."/>
            <person name="Haridas S."/>
            <person name="Pangalinan J."/>
            <person name="Salamov A.A."/>
            <person name="Simmons B.A."/>
            <person name="Magnuson J.K."/>
            <person name="Chen J."/>
            <person name="Drula E."/>
            <person name="Henrissat B."/>
            <person name="Wiebenga A."/>
            <person name="Lubbers R.J."/>
            <person name="Gomes A.C."/>
            <person name="Makela M.R."/>
            <person name="Stajich J."/>
            <person name="Grigoriev I.V."/>
            <person name="Mortensen U.H."/>
            <person name="De Vries R.P."/>
            <person name="Baker S.E."/>
            <person name="Andersen M.R."/>
        </authorList>
    </citation>
    <scope>NUCLEOTIDE SEQUENCE [LARGE SCALE GENOMIC DNA]</scope>
    <source>
        <strain evidence="8 9">CBS 209.92</strain>
    </source>
</reference>
<dbReference type="Gene3D" id="4.10.240.10">
    <property type="entry name" value="Zn(2)-C6 fungal-type DNA-binding domain"/>
    <property type="match status" value="1"/>
</dbReference>
<proteinExistence type="predicted"/>